<accession>A0A7L4ZNS3</accession>
<dbReference type="InterPro" id="IPR025714">
    <property type="entry name" value="Methyltranfer_dom"/>
</dbReference>
<dbReference type="Proteomes" id="UP000464657">
    <property type="component" value="Chromosome"/>
</dbReference>
<dbReference type="OrthoDB" id="281208at2"/>
<keyword evidence="6" id="KW-1185">Reference proteome</keyword>
<dbReference type="PANTHER" id="PTHR13610:SF11">
    <property type="entry name" value="METHYLTRANSFERASE DOMAIN-CONTAINING PROTEIN"/>
    <property type="match status" value="1"/>
</dbReference>
<dbReference type="GO" id="GO:0005840">
    <property type="term" value="C:ribosome"/>
    <property type="evidence" value="ECO:0007669"/>
    <property type="project" value="UniProtKB-KW"/>
</dbReference>
<dbReference type="EC" id="2.1.1.-" evidence="5"/>
<reference evidence="5 6" key="1">
    <citation type="journal article" date="2013" name="Int. J. Syst. Evol. Microbiol.">
        <title>Kordia antarctica sp. nov., isolated from Antarctic seawater.</title>
        <authorList>
            <person name="Baek K."/>
            <person name="Choi A."/>
            <person name="Kang I."/>
            <person name="Lee K."/>
            <person name="Cho J.C."/>
        </authorList>
    </citation>
    <scope>NUCLEOTIDE SEQUENCE [LARGE SCALE GENOMIC DNA]</scope>
    <source>
        <strain evidence="5 6">IMCC3317</strain>
    </source>
</reference>
<evidence type="ECO:0000256" key="1">
    <source>
        <dbReference type="ARBA" id="ARBA00022603"/>
    </source>
</evidence>
<dbReference type="SUPFAM" id="SSF53335">
    <property type="entry name" value="S-adenosyl-L-methionine-dependent methyltransferases"/>
    <property type="match status" value="1"/>
</dbReference>
<keyword evidence="5" id="KW-0689">Ribosomal protein</keyword>
<dbReference type="AlphaFoldDB" id="A0A7L4ZNS3"/>
<keyword evidence="3" id="KW-0949">S-adenosyl-L-methionine</keyword>
<evidence type="ECO:0000256" key="3">
    <source>
        <dbReference type="ARBA" id="ARBA00022691"/>
    </source>
</evidence>
<keyword evidence="2 5" id="KW-0808">Transferase</keyword>
<evidence type="ECO:0000256" key="2">
    <source>
        <dbReference type="ARBA" id="ARBA00022679"/>
    </source>
</evidence>
<evidence type="ECO:0000313" key="6">
    <source>
        <dbReference type="Proteomes" id="UP000464657"/>
    </source>
</evidence>
<dbReference type="PANTHER" id="PTHR13610">
    <property type="entry name" value="METHYLTRANSFERASE DOMAIN-CONTAINING PROTEIN"/>
    <property type="match status" value="1"/>
</dbReference>
<dbReference type="InterPro" id="IPR029063">
    <property type="entry name" value="SAM-dependent_MTases_sf"/>
</dbReference>
<dbReference type="Gene3D" id="3.40.50.150">
    <property type="entry name" value="Vaccinia Virus protein VP39"/>
    <property type="match status" value="1"/>
</dbReference>
<dbReference type="InterPro" id="IPR026170">
    <property type="entry name" value="FAM173A/B"/>
</dbReference>
<dbReference type="Pfam" id="PF13847">
    <property type="entry name" value="Methyltransf_31"/>
    <property type="match status" value="1"/>
</dbReference>
<name>A0A7L4ZNS3_9FLAO</name>
<evidence type="ECO:0000259" key="4">
    <source>
        <dbReference type="Pfam" id="PF13847"/>
    </source>
</evidence>
<dbReference type="GO" id="GO:0032259">
    <property type="term" value="P:methylation"/>
    <property type="evidence" value="ECO:0007669"/>
    <property type="project" value="UniProtKB-KW"/>
</dbReference>
<dbReference type="RefSeq" id="WP_160130866.1">
    <property type="nucleotide sequence ID" value="NZ_CP019288.1"/>
</dbReference>
<dbReference type="KEGG" id="kan:IMCC3317_37030"/>
<feature type="domain" description="Methyltransferase" evidence="4">
    <location>
        <begin position="32"/>
        <end position="107"/>
    </location>
</feature>
<organism evidence="5 6">
    <name type="scientific">Kordia antarctica</name>
    <dbReference type="NCBI Taxonomy" id="1218801"/>
    <lineage>
        <taxon>Bacteria</taxon>
        <taxon>Pseudomonadati</taxon>
        <taxon>Bacteroidota</taxon>
        <taxon>Flavobacteriia</taxon>
        <taxon>Flavobacteriales</taxon>
        <taxon>Flavobacteriaceae</taxon>
        <taxon>Kordia</taxon>
    </lineage>
</organism>
<dbReference type="EMBL" id="CP019288">
    <property type="protein sequence ID" value="QHI38312.1"/>
    <property type="molecule type" value="Genomic_DNA"/>
</dbReference>
<evidence type="ECO:0000313" key="5">
    <source>
        <dbReference type="EMBL" id="QHI38312.1"/>
    </source>
</evidence>
<keyword evidence="1 5" id="KW-0489">Methyltransferase</keyword>
<sequence>MKSQTLFTPAGEPYELTPEEVVLEKLRLLDLKDGETLVDLGCGDARNLIAASKMAKVTCIGYEILPTALKAASENIKKASATDFIEIIKKDFFDADFSKIDALILYLTRNMLGQLSLKLENELPVGARIVTHDFDIPGWEAEKVIPFVSKEAIHFTFYLYCKK</sequence>
<protein>
    <submittedName>
        <fullName evidence="5">Ribosomal protein L11 methyltransferase</fullName>
        <ecNumber evidence="5">2.1.1.-</ecNumber>
    </submittedName>
</protein>
<keyword evidence="5" id="KW-0687">Ribonucleoprotein</keyword>
<dbReference type="GO" id="GO:0016279">
    <property type="term" value="F:protein-lysine N-methyltransferase activity"/>
    <property type="evidence" value="ECO:0007669"/>
    <property type="project" value="InterPro"/>
</dbReference>
<proteinExistence type="predicted"/>
<gene>
    <name evidence="5" type="primary">prmA_4</name>
    <name evidence="5" type="ORF">IMCC3317_37030</name>
</gene>